<accession>A0ABQ5YXT7</accession>
<proteinExistence type="predicted"/>
<feature type="signal peptide" evidence="1">
    <location>
        <begin position="1"/>
        <end position="26"/>
    </location>
</feature>
<dbReference type="Gene3D" id="3.40.190.170">
    <property type="entry name" value="Bacterial extracellular solute-binding protein, family 7"/>
    <property type="match status" value="1"/>
</dbReference>
<evidence type="ECO:0000313" key="3">
    <source>
        <dbReference type="Proteomes" id="UP001156664"/>
    </source>
</evidence>
<comment type="caution">
    <text evidence="2">The sequence shown here is derived from an EMBL/GenBank/DDBJ whole genome shotgun (WGS) entry which is preliminary data.</text>
</comment>
<evidence type="ECO:0008006" key="4">
    <source>
        <dbReference type="Google" id="ProtNLM"/>
    </source>
</evidence>
<dbReference type="Proteomes" id="UP001156664">
    <property type="component" value="Unassembled WGS sequence"/>
</dbReference>
<evidence type="ECO:0000256" key="1">
    <source>
        <dbReference type="SAM" id="SignalP"/>
    </source>
</evidence>
<reference evidence="3" key="1">
    <citation type="journal article" date="2019" name="Int. J. Syst. Evol. Microbiol.">
        <title>The Global Catalogue of Microorganisms (GCM) 10K type strain sequencing project: providing services to taxonomists for standard genome sequencing and annotation.</title>
        <authorList>
            <consortium name="The Broad Institute Genomics Platform"/>
            <consortium name="The Broad Institute Genome Sequencing Center for Infectious Disease"/>
            <person name="Wu L."/>
            <person name="Ma J."/>
        </authorList>
    </citation>
    <scope>NUCLEOTIDE SEQUENCE [LARGE SCALE GENOMIC DNA]</scope>
    <source>
        <strain evidence="3">NBRC 105857</strain>
    </source>
</reference>
<dbReference type="InterPro" id="IPR038404">
    <property type="entry name" value="TRAP_DctP_sf"/>
</dbReference>
<evidence type="ECO:0000313" key="2">
    <source>
        <dbReference type="EMBL" id="GLR27544.1"/>
    </source>
</evidence>
<name>A0ABQ5YXT7_9BURK</name>
<sequence length="345" mass="37699">MRVHSHFAAGLLIALCSTFGVDAAQAAPADNLAFKPVMCVFDVVGQNGPAFAFAKDYALTARKWGADIKLEAYTDERLAAEDFKTGKCDGMAVTALRARAFNKFVGSIDAIGAVPSYKHLKAIIDLLATPQSAKYMHSGEYEVAGIIPLGAAYVFVNDKSIDSVEKAAGKKIAVLDYDKSQARIVQQLGAQPVSSEIINFGTKFNNGQVDIINAPAVAYQPLELYKGLGKKGGIYRFPLVQLTADLVIRTDKFPPGFGQKCREFTASKFDTAVATVDKSEASIPVRYWLDIPPQDKDKYDVMMRQARIQLTQEGFYDPKMMSILKKIRCRLNPSLGECASTEESQ</sequence>
<organism evidence="2 3">
    <name type="scientific">Limnobacter litoralis</name>
    <dbReference type="NCBI Taxonomy" id="481366"/>
    <lineage>
        <taxon>Bacteria</taxon>
        <taxon>Pseudomonadati</taxon>
        <taxon>Pseudomonadota</taxon>
        <taxon>Betaproteobacteria</taxon>
        <taxon>Burkholderiales</taxon>
        <taxon>Burkholderiaceae</taxon>
        <taxon>Limnobacter</taxon>
    </lineage>
</organism>
<dbReference type="Pfam" id="PF19582">
    <property type="entry name" value="AdeT1_2"/>
    <property type="match status" value="1"/>
</dbReference>
<gene>
    <name evidence="2" type="ORF">GCM10007875_26350</name>
</gene>
<keyword evidence="3" id="KW-1185">Reference proteome</keyword>
<keyword evidence="1" id="KW-0732">Signal</keyword>
<protein>
    <recommendedName>
        <fullName evidence="4">RND transporter</fullName>
    </recommendedName>
</protein>
<dbReference type="InterPro" id="IPR045758">
    <property type="entry name" value="AdeT1/2"/>
</dbReference>
<feature type="chain" id="PRO_5045551415" description="RND transporter" evidence="1">
    <location>
        <begin position="27"/>
        <end position="345"/>
    </location>
</feature>
<dbReference type="RefSeq" id="WP_284282371.1">
    <property type="nucleotide sequence ID" value="NZ_BSOJ01000032.1"/>
</dbReference>
<dbReference type="EMBL" id="BSOJ01000032">
    <property type="protein sequence ID" value="GLR27544.1"/>
    <property type="molecule type" value="Genomic_DNA"/>
</dbReference>